<dbReference type="AlphaFoldDB" id="D2QBZ6"/>
<sequence>MRSNSDESNGWRCLSGTLVGPRIRHSQGKLDVGRTTTVCKRSDIYSHKSLLNEKIKSSYICLIFGDITKRKQQQAEI</sequence>
<dbReference type="STRING" id="504472.Slin_3732"/>
<evidence type="ECO:0000313" key="2">
    <source>
        <dbReference type="Proteomes" id="UP000002028"/>
    </source>
</evidence>
<dbReference type="EMBL" id="CP001769">
    <property type="protein sequence ID" value="ADB39731.1"/>
    <property type="molecule type" value="Genomic_DNA"/>
</dbReference>
<accession>D2QBZ6</accession>
<dbReference type="Proteomes" id="UP000002028">
    <property type="component" value="Chromosome"/>
</dbReference>
<organism evidence="1 2">
    <name type="scientific">Spirosoma linguale (strain ATCC 33905 / DSM 74 / LMG 10896 / Claus 1)</name>
    <dbReference type="NCBI Taxonomy" id="504472"/>
    <lineage>
        <taxon>Bacteria</taxon>
        <taxon>Pseudomonadati</taxon>
        <taxon>Bacteroidota</taxon>
        <taxon>Cytophagia</taxon>
        <taxon>Cytophagales</taxon>
        <taxon>Cytophagaceae</taxon>
        <taxon>Spirosoma</taxon>
    </lineage>
</organism>
<dbReference type="KEGG" id="sli:Slin_3732"/>
<gene>
    <name evidence="1" type="ordered locus">Slin_3732</name>
</gene>
<protein>
    <submittedName>
        <fullName evidence="1">Uncharacterized protein</fullName>
    </submittedName>
</protein>
<dbReference type="HOGENOM" id="CLU_2636240_0_0_10"/>
<keyword evidence="2" id="KW-1185">Reference proteome</keyword>
<name>D2QBZ6_SPILD</name>
<evidence type="ECO:0000313" key="1">
    <source>
        <dbReference type="EMBL" id="ADB39731.1"/>
    </source>
</evidence>
<proteinExistence type="predicted"/>
<reference evidence="1 2" key="1">
    <citation type="journal article" date="2010" name="Stand. Genomic Sci.">
        <title>Complete genome sequence of Spirosoma linguale type strain (1).</title>
        <authorList>
            <person name="Lail K."/>
            <person name="Sikorski J."/>
            <person name="Saunders E."/>
            <person name="Lapidus A."/>
            <person name="Glavina Del Rio T."/>
            <person name="Copeland A."/>
            <person name="Tice H."/>
            <person name="Cheng J.-F."/>
            <person name="Lucas S."/>
            <person name="Nolan M."/>
            <person name="Bruce D."/>
            <person name="Goodwin L."/>
            <person name="Pitluck S."/>
            <person name="Ivanova N."/>
            <person name="Mavromatis K."/>
            <person name="Ovchinnikova G."/>
            <person name="Pati A."/>
            <person name="Chen A."/>
            <person name="Palaniappan K."/>
            <person name="Land M."/>
            <person name="Hauser L."/>
            <person name="Chang Y.-J."/>
            <person name="Jeffries C.D."/>
            <person name="Chain P."/>
            <person name="Brettin T."/>
            <person name="Detter J.C."/>
            <person name="Schuetze A."/>
            <person name="Rohde M."/>
            <person name="Tindall B.J."/>
            <person name="Goeker M."/>
            <person name="Bristow J."/>
            <person name="Eisen J.A."/>
            <person name="Markowitz V."/>
            <person name="Hugenholtz P."/>
            <person name="Kyrpides N.C."/>
            <person name="Klenk H.-P."/>
            <person name="Chen F."/>
        </authorList>
    </citation>
    <scope>NUCLEOTIDE SEQUENCE [LARGE SCALE GENOMIC DNA]</scope>
    <source>
        <strain evidence="2">ATCC 33905 / DSM 74 / LMG 10896 / Claus 1</strain>
    </source>
</reference>